<protein>
    <submittedName>
        <fullName evidence="2">Uncharacterized protein</fullName>
    </submittedName>
</protein>
<gene>
    <name evidence="2" type="ORF">F511_13552</name>
</gene>
<feature type="region of interest" description="Disordered" evidence="1">
    <location>
        <begin position="211"/>
        <end position="309"/>
    </location>
</feature>
<name>A0A2Z7C3T6_9LAMI</name>
<organism evidence="2 3">
    <name type="scientific">Dorcoceras hygrometricum</name>
    <dbReference type="NCBI Taxonomy" id="472368"/>
    <lineage>
        <taxon>Eukaryota</taxon>
        <taxon>Viridiplantae</taxon>
        <taxon>Streptophyta</taxon>
        <taxon>Embryophyta</taxon>
        <taxon>Tracheophyta</taxon>
        <taxon>Spermatophyta</taxon>
        <taxon>Magnoliopsida</taxon>
        <taxon>eudicotyledons</taxon>
        <taxon>Gunneridae</taxon>
        <taxon>Pentapetalae</taxon>
        <taxon>asterids</taxon>
        <taxon>lamiids</taxon>
        <taxon>Lamiales</taxon>
        <taxon>Gesneriaceae</taxon>
        <taxon>Didymocarpoideae</taxon>
        <taxon>Trichosporeae</taxon>
        <taxon>Loxocarpinae</taxon>
        <taxon>Dorcoceras</taxon>
    </lineage>
</organism>
<proteinExistence type="predicted"/>
<feature type="compositionally biased region" description="Basic and acidic residues" evidence="1">
    <location>
        <begin position="238"/>
        <end position="247"/>
    </location>
</feature>
<reference evidence="2 3" key="1">
    <citation type="journal article" date="2015" name="Proc. Natl. Acad. Sci. U.S.A.">
        <title>The resurrection genome of Boea hygrometrica: A blueprint for survival of dehydration.</title>
        <authorList>
            <person name="Xiao L."/>
            <person name="Yang G."/>
            <person name="Zhang L."/>
            <person name="Yang X."/>
            <person name="Zhao S."/>
            <person name="Ji Z."/>
            <person name="Zhou Q."/>
            <person name="Hu M."/>
            <person name="Wang Y."/>
            <person name="Chen M."/>
            <person name="Xu Y."/>
            <person name="Jin H."/>
            <person name="Xiao X."/>
            <person name="Hu G."/>
            <person name="Bao F."/>
            <person name="Hu Y."/>
            <person name="Wan P."/>
            <person name="Li L."/>
            <person name="Deng X."/>
            <person name="Kuang T."/>
            <person name="Xiang C."/>
            <person name="Zhu J.K."/>
            <person name="Oliver M.J."/>
            <person name="He Y."/>
        </authorList>
    </citation>
    <scope>NUCLEOTIDE SEQUENCE [LARGE SCALE GENOMIC DNA]</scope>
    <source>
        <strain evidence="3">cv. XS01</strain>
    </source>
</reference>
<dbReference type="Proteomes" id="UP000250235">
    <property type="component" value="Unassembled WGS sequence"/>
</dbReference>
<sequence>MRYRIESVAACFLIKHSVQISPTFNVSDHTSPVCCAISDQCVVLQISPAFGFDFRHLLRVLCDVVLEFCRCLALSVIPHLAKFSPIPFSVSRTPEHCSAVSSPANSCRFRPPFFTFEVALDSSREDISIDISFGDFNQLSRALLVIIIAQNQDLSGYSDVLLAFLRTGAYCVAGSCVLVFPLDSSPGLGELQATGRRLRVSRGNRHFTVDCGRQRQSGPRSETGFLRQPALEGLTRSARTDSPRQDWPEQFPAACGGGGGGAQGWRRRILEEGRGRRPLARDTASRGPTTIVAPESQFRTCPTDHGKSV</sequence>
<feature type="compositionally biased region" description="Basic and acidic residues" evidence="1">
    <location>
        <begin position="268"/>
        <end position="284"/>
    </location>
</feature>
<accession>A0A2Z7C3T6</accession>
<evidence type="ECO:0000313" key="3">
    <source>
        <dbReference type="Proteomes" id="UP000250235"/>
    </source>
</evidence>
<keyword evidence="3" id="KW-1185">Reference proteome</keyword>
<dbReference type="EMBL" id="KV001325">
    <property type="protein sequence ID" value="KZV39100.1"/>
    <property type="molecule type" value="Genomic_DNA"/>
</dbReference>
<dbReference type="AlphaFoldDB" id="A0A2Z7C3T6"/>
<evidence type="ECO:0000256" key="1">
    <source>
        <dbReference type="SAM" id="MobiDB-lite"/>
    </source>
</evidence>
<evidence type="ECO:0000313" key="2">
    <source>
        <dbReference type="EMBL" id="KZV39100.1"/>
    </source>
</evidence>